<dbReference type="eggNOG" id="COG1215">
    <property type="taxonomic scope" value="Bacteria"/>
</dbReference>
<keyword evidence="5" id="KW-1185">Reference proteome</keyword>
<evidence type="ECO:0000313" key="4">
    <source>
        <dbReference type="EMBL" id="AGX45090.1"/>
    </source>
</evidence>
<dbReference type="KEGG" id="csb:CLSA_c41300"/>
<dbReference type="EC" id="2.4.-.-" evidence="4"/>
<dbReference type="PANTHER" id="PTHR22916:SF51">
    <property type="entry name" value="GLYCOSYLTRANSFERASE EPSH-RELATED"/>
    <property type="match status" value="1"/>
</dbReference>
<sequence length="344" mass="39851">MQIVFKSNNVMEGVNNLINISIITPVYNVEACIEKNIQSIISQSSKDFELILIDDGSKDRSIEIAKELLEDSDVNYRIITQKNSGVSIARNKGIDEAVGEYITFLDSDDYIDCRFVELMYEKAKQTQSDVVFCDYSEVDTKGNVLVKSRAKCLNDFITGKEAALRQLNDEINIGMRSAIYRTSIIKENNLSFDSNRKYGEDMVFIVKSLLCSNKIISVNKILGFYVIWESSVTNSVSLKHLDCYYSYADLLEYIKDNTNLKEIKSFLTEYKIPYAIAHIFSVLSRSEKFHKDLFEFLDKEDIKKYLKSYKIQKLNKKYIRYFIQCKGILYFPNVLVKVFNKKSY</sequence>
<gene>
    <name evidence="4" type="primary">epsJ1</name>
    <name evidence="4" type="ORF">CLSA_c41300</name>
</gene>
<dbReference type="Gene3D" id="3.90.550.10">
    <property type="entry name" value="Spore Coat Polysaccharide Biosynthesis Protein SpsA, Chain A"/>
    <property type="match status" value="1"/>
</dbReference>
<dbReference type="Proteomes" id="UP000017118">
    <property type="component" value="Chromosome"/>
</dbReference>
<keyword evidence="1 4" id="KW-0328">Glycosyltransferase</keyword>
<dbReference type="SUPFAM" id="SSF53448">
    <property type="entry name" value="Nucleotide-diphospho-sugar transferases"/>
    <property type="match status" value="1"/>
</dbReference>
<reference evidence="4 5" key="1">
    <citation type="journal article" date="2013" name="Genome Announc.">
        <title>Complete Genome Sequence of the Solvent Producer Clostridium saccharobutylicum NCP262 (DSM 13864).</title>
        <authorList>
            <person name="Poehlein A."/>
            <person name="Hartwich K."/>
            <person name="Krabben P."/>
            <person name="Ehrenreich A."/>
            <person name="Liebl W."/>
            <person name="Durre P."/>
            <person name="Gottschalk G."/>
            <person name="Daniel R."/>
        </authorList>
    </citation>
    <scope>NUCLEOTIDE SEQUENCE [LARGE SCALE GENOMIC DNA]</scope>
    <source>
        <strain evidence="4">DSM 13864</strain>
    </source>
</reference>
<dbReference type="InterPro" id="IPR001173">
    <property type="entry name" value="Glyco_trans_2-like"/>
</dbReference>
<dbReference type="EMBL" id="CP006721">
    <property type="protein sequence ID" value="AGX45090.1"/>
    <property type="molecule type" value="Genomic_DNA"/>
</dbReference>
<evidence type="ECO:0000313" key="5">
    <source>
        <dbReference type="Proteomes" id="UP000017118"/>
    </source>
</evidence>
<evidence type="ECO:0000256" key="1">
    <source>
        <dbReference type="ARBA" id="ARBA00022676"/>
    </source>
</evidence>
<protein>
    <submittedName>
        <fullName evidence="4">Glycosyltransferase EpsJ</fullName>
        <ecNumber evidence="4">2.4.-.-</ecNumber>
    </submittedName>
</protein>
<evidence type="ECO:0000259" key="3">
    <source>
        <dbReference type="Pfam" id="PF00535"/>
    </source>
</evidence>
<name>U5MWW8_CLOSA</name>
<dbReference type="Pfam" id="PF00535">
    <property type="entry name" value="Glycos_transf_2"/>
    <property type="match status" value="1"/>
</dbReference>
<organism evidence="4 5">
    <name type="scientific">Clostridium saccharobutylicum DSM 13864</name>
    <dbReference type="NCBI Taxonomy" id="1345695"/>
    <lineage>
        <taxon>Bacteria</taxon>
        <taxon>Bacillati</taxon>
        <taxon>Bacillota</taxon>
        <taxon>Clostridia</taxon>
        <taxon>Eubacteriales</taxon>
        <taxon>Clostridiaceae</taxon>
        <taxon>Clostridium</taxon>
    </lineage>
</organism>
<dbReference type="HOGENOM" id="CLU_025996_25_0_9"/>
<dbReference type="InterPro" id="IPR029044">
    <property type="entry name" value="Nucleotide-diphossugar_trans"/>
</dbReference>
<keyword evidence="2 4" id="KW-0808">Transferase</keyword>
<evidence type="ECO:0000256" key="2">
    <source>
        <dbReference type="ARBA" id="ARBA00022679"/>
    </source>
</evidence>
<dbReference type="PATRIC" id="fig|1345695.3.peg.4117"/>
<accession>U5MWW8</accession>
<dbReference type="AlphaFoldDB" id="U5MWW8"/>
<dbReference type="GO" id="GO:0016757">
    <property type="term" value="F:glycosyltransferase activity"/>
    <property type="evidence" value="ECO:0007669"/>
    <property type="project" value="UniProtKB-KW"/>
</dbReference>
<dbReference type="PANTHER" id="PTHR22916">
    <property type="entry name" value="GLYCOSYLTRANSFERASE"/>
    <property type="match status" value="1"/>
</dbReference>
<feature type="domain" description="Glycosyltransferase 2-like" evidence="3">
    <location>
        <begin position="21"/>
        <end position="181"/>
    </location>
</feature>
<proteinExistence type="predicted"/>